<accession>A0ABQ9IJJ4</accession>
<proteinExistence type="predicted"/>
<reference evidence="1 2" key="1">
    <citation type="submission" date="2023-02" db="EMBL/GenBank/DDBJ databases">
        <title>LHISI_Scaffold_Assembly.</title>
        <authorList>
            <person name="Stuart O.P."/>
            <person name="Cleave R."/>
            <person name="Magrath M.J.L."/>
            <person name="Mikheyev A.S."/>
        </authorList>
    </citation>
    <scope>NUCLEOTIDE SEQUENCE [LARGE SCALE GENOMIC DNA]</scope>
    <source>
        <strain evidence="1">Daus_M_001</strain>
        <tissue evidence="1">Leg muscle</tissue>
    </source>
</reference>
<dbReference type="Proteomes" id="UP001159363">
    <property type="component" value="Chromosome 1"/>
</dbReference>
<sequence length="83" mass="9215">MRGRDFSLNFYEATDSNRGTARQFAIVGYFMMENKTGWSHFAGVCTNGSRSMGGSYNGLQVIICAKAPCTVWAYCIFHKEALA</sequence>
<gene>
    <name evidence="1" type="ORF">PR048_002215</name>
</gene>
<name>A0ABQ9IJJ4_9NEOP</name>
<keyword evidence="2" id="KW-1185">Reference proteome</keyword>
<evidence type="ECO:0000313" key="1">
    <source>
        <dbReference type="EMBL" id="KAJ8896869.1"/>
    </source>
</evidence>
<evidence type="ECO:0000313" key="2">
    <source>
        <dbReference type="Proteomes" id="UP001159363"/>
    </source>
</evidence>
<protein>
    <submittedName>
        <fullName evidence="1">Uncharacterized protein</fullName>
    </submittedName>
</protein>
<dbReference type="EMBL" id="JARBHB010000001">
    <property type="protein sequence ID" value="KAJ8896869.1"/>
    <property type="molecule type" value="Genomic_DNA"/>
</dbReference>
<comment type="caution">
    <text evidence="1">The sequence shown here is derived from an EMBL/GenBank/DDBJ whole genome shotgun (WGS) entry which is preliminary data.</text>
</comment>
<organism evidence="1 2">
    <name type="scientific">Dryococelus australis</name>
    <dbReference type="NCBI Taxonomy" id="614101"/>
    <lineage>
        <taxon>Eukaryota</taxon>
        <taxon>Metazoa</taxon>
        <taxon>Ecdysozoa</taxon>
        <taxon>Arthropoda</taxon>
        <taxon>Hexapoda</taxon>
        <taxon>Insecta</taxon>
        <taxon>Pterygota</taxon>
        <taxon>Neoptera</taxon>
        <taxon>Polyneoptera</taxon>
        <taxon>Phasmatodea</taxon>
        <taxon>Verophasmatodea</taxon>
        <taxon>Anareolatae</taxon>
        <taxon>Phasmatidae</taxon>
        <taxon>Eurycanthinae</taxon>
        <taxon>Dryococelus</taxon>
    </lineage>
</organism>